<accession>A0A975AW98</accession>
<protein>
    <recommendedName>
        <fullName evidence="5">N-acetylglucosaminyldiphosphoundecaprenol N-acetyl-beta-D-mannosaminyltransferase</fullName>
        <ecNumber evidence="5">2.4.1.187</ecNumber>
    </recommendedName>
    <alternativeName>
        <fullName evidence="5">N-acetylmannosaminyltransferase</fullName>
    </alternativeName>
    <alternativeName>
        <fullName evidence="5">UDP-N-acetylmannosamine transferase</fullName>
    </alternativeName>
    <alternativeName>
        <fullName evidence="5">UDP-N-acetylmannosamine:N-acetylglucosaminyl pyrophosphorylundecaprenol N-acetylmannosaminyltransferase</fullName>
    </alternativeName>
</protein>
<evidence type="ECO:0000313" key="6">
    <source>
        <dbReference type="EMBL" id="QSZ27646.1"/>
    </source>
</evidence>
<sequence length="241" mass="27914">MKDRFNIFGVPIDKVTMKDAVKRTEDFLKEDRLHIVATPNAEIIMMAQKDEEYKDILNKTDLNVPDGSGVVFASKVYKEELPERVAGFDLMMELLRIADKKEQKIYLLGAAPDVIKKTYENLKKKYPGINIVGIHDGYFKDFQEEGIIKEINSKNPDIIFVALGAPKQEKWIFKNRNILNARLAIGVGGSFDVLAGKVKRAPEIYRKLGMEWLYRLKKEPWRYKRMMVLPKFAVKVLFSRR</sequence>
<dbReference type="Pfam" id="PF03808">
    <property type="entry name" value="Glyco_tran_WecG"/>
    <property type="match status" value="1"/>
</dbReference>
<evidence type="ECO:0000256" key="2">
    <source>
        <dbReference type="ARBA" id="ARBA00022679"/>
    </source>
</evidence>
<comment type="function">
    <text evidence="5">Catalyzes the conversion of GlcNAc-PP-undecaprenol into ManNAc-GlcNAc-PP-undecaprenol, the first committed lipid intermediate in the de novo synthesis of teichoic acid.</text>
</comment>
<comment type="similarity">
    <text evidence="5">Belongs to the glycosyltransferase 26 family. TagA/TarA subfamily.</text>
</comment>
<dbReference type="NCBIfam" id="TIGR00696">
    <property type="entry name" value="wecG_tagA_cpsF"/>
    <property type="match status" value="1"/>
</dbReference>
<dbReference type="InterPro" id="IPR034714">
    <property type="entry name" value="TagA_TarA"/>
</dbReference>
<dbReference type="EMBL" id="CP060096">
    <property type="protein sequence ID" value="QSZ27646.1"/>
    <property type="molecule type" value="Genomic_DNA"/>
</dbReference>
<evidence type="ECO:0000256" key="5">
    <source>
        <dbReference type="HAMAP-Rule" id="MF_02070"/>
    </source>
</evidence>
<comment type="catalytic activity">
    <reaction evidence="5">
        <text>UDP-N-acetyl-alpha-D-mannosamine + N-acetyl-alpha-D-glucosaminyl-di-trans,octa-cis-undecaprenyl diphosphate = N-acetyl-beta-D-mannosaminyl-(1-&gt;4)-N-acetyl-alpha-D-glucosaminyl di-trans,octa-cis-undecaprenyl diphosphate + UDP + H(+)</text>
        <dbReference type="Rhea" id="RHEA:16053"/>
        <dbReference type="ChEBI" id="CHEBI:15378"/>
        <dbReference type="ChEBI" id="CHEBI:58223"/>
        <dbReference type="ChEBI" id="CHEBI:62959"/>
        <dbReference type="ChEBI" id="CHEBI:68623"/>
        <dbReference type="ChEBI" id="CHEBI:132210"/>
        <dbReference type="EC" id="2.4.1.187"/>
    </reaction>
</comment>
<dbReference type="RefSeq" id="WP_284680355.1">
    <property type="nucleotide sequence ID" value="NZ_CP060096.1"/>
</dbReference>
<evidence type="ECO:0000256" key="3">
    <source>
        <dbReference type="ARBA" id="ARBA00022944"/>
    </source>
</evidence>
<evidence type="ECO:0000256" key="1">
    <source>
        <dbReference type="ARBA" id="ARBA00022676"/>
    </source>
</evidence>
<comment type="pathway">
    <text evidence="5">Cell wall biogenesis; teichoic acid biosynthesis.</text>
</comment>
<evidence type="ECO:0000256" key="4">
    <source>
        <dbReference type="ARBA" id="ARBA00023316"/>
    </source>
</evidence>
<gene>
    <name evidence="6" type="ORF">ACETAC_01715</name>
</gene>
<dbReference type="GO" id="GO:0071555">
    <property type="term" value="P:cell wall organization"/>
    <property type="evidence" value="ECO:0007669"/>
    <property type="project" value="UniProtKB-KW"/>
</dbReference>
<keyword evidence="2 5" id="KW-0808">Transferase</keyword>
<keyword evidence="7" id="KW-1185">Reference proteome</keyword>
<proteinExistence type="inferred from homology"/>
<keyword evidence="1 5" id="KW-0328">Glycosyltransferase</keyword>
<keyword evidence="4 5" id="KW-0961">Cell wall biogenesis/degradation</keyword>
<dbReference type="PANTHER" id="PTHR34136:SF1">
    <property type="entry name" value="UDP-N-ACETYL-D-MANNOSAMINURONIC ACID TRANSFERASE"/>
    <property type="match status" value="1"/>
</dbReference>
<dbReference type="CDD" id="cd06533">
    <property type="entry name" value="Glyco_transf_WecG_TagA"/>
    <property type="match status" value="1"/>
</dbReference>
<dbReference type="InterPro" id="IPR004629">
    <property type="entry name" value="WecG_TagA_CpsF"/>
</dbReference>
<evidence type="ECO:0000313" key="7">
    <source>
        <dbReference type="Proteomes" id="UP000671913"/>
    </source>
</evidence>
<dbReference type="GO" id="GO:0047244">
    <property type="term" value="F:N-acetylglucosaminyldiphosphoundecaprenol N-acetyl-beta-D-mannosaminyltransferase activity"/>
    <property type="evidence" value="ECO:0007669"/>
    <property type="project" value="UniProtKB-UniRule"/>
</dbReference>
<dbReference type="Proteomes" id="UP000671913">
    <property type="component" value="Chromosome"/>
</dbReference>
<dbReference type="GO" id="GO:0019350">
    <property type="term" value="P:teichoic acid biosynthetic process"/>
    <property type="evidence" value="ECO:0007669"/>
    <property type="project" value="UniProtKB-UniRule"/>
</dbReference>
<dbReference type="AlphaFoldDB" id="A0A975AW98"/>
<organism evidence="6 7">
    <name type="scientific">Aceticella autotrophica</name>
    <dbReference type="NCBI Taxonomy" id="2755338"/>
    <lineage>
        <taxon>Bacteria</taxon>
        <taxon>Bacillati</taxon>
        <taxon>Bacillota</taxon>
        <taxon>Clostridia</taxon>
        <taxon>Thermoanaerobacterales</taxon>
        <taxon>Thermoanaerobacteraceae</taxon>
        <taxon>Aceticella</taxon>
    </lineage>
</organism>
<dbReference type="EC" id="2.4.1.187" evidence="5"/>
<reference evidence="6" key="1">
    <citation type="submission" date="2020-08" db="EMBL/GenBank/DDBJ databases">
        <title>Genomic insights into the carbon and energy metabolism of the first obligate autotrophic acetogenic bacterium Aceticella autotrophica gen. nov., sp. nov.</title>
        <authorList>
            <person name="Toshchakov S.V."/>
            <person name="Elcheninov A.G."/>
            <person name="Kublanov I.V."/>
            <person name="Frolov E.N."/>
            <person name="Lebedinsky A.V."/>
        </authorList>
    </citation>
    <scope>NUCLEOTIDE SEQUENCE</scope>
    <source>
        <strain evidence="6">3443-3Ac</strain>
    </source>
</reference>
<name>A0A975AW98_9THEO</name>
<dbReference type="HAMAP" id="MF_02070">
    <property type="entry name" value="TagA_TarA"/>
    <property type="match status" value="1"/>
</dbReference>
<keyword evidence="3 5" id="KW-0777">Teichoic acid biosynthesis</keyword>
<dbReference type="KEGG" id="aaut:ACETAC_01715"/>
<dbReference type="PANTHER" id="PTHR34136">
    <property type="match status" value="1"/>
</dbReference>